<feature type="transmembrane region" description="Helical" evidence="6">
    <location>
        <begin position="599"/>
        <end position="617"/>
    </location>
</feature>
<evidence type="ECO:0000313" key="8">
    <source>
        <dbReference type="EMBL" id="CBQ70838.1"/>
    </source>
</evidence>
<dbReference type="VEuPathDB" id="FungiDB:sr12499"/>
<dbReference type="PANTHER" id="PTHR23501:SF58">
    <property type="entry name" value="LOW AFFINITY HEME TRANSPORTER STR3"/>
    <property type="match status" value="1"/>
</dbReference>
<evidence type="ECO:0000256" key="3">
    <source>
        <dbReference type="ARBA" id="ARBA00022989"/>
    </source>
</evidence>
<dbReference type="InterPro" id="IPR020846">
    <property type="entry name" value="MFS_dom"/>
</dbReference>
<accession>E6ZUD1</accession>
<feature type="transmembrane region" description="Helical" evidence="6">
    <location>
        <begin position="88"/>
        <end position="105"/>
    </location>
</feature>
<dbReference type="HOGENOM" id="CLU_012970_2_2_1"/>
<dbReference type="SUPFAM" id="SSF103473">
    <property type="entry name" value="MFS general substrate transporter"/>
    <property type="match status" value="1"/>
</dbReference>
<reference evidence="8 9" key="1">
    <citation type="journal article" date="2010" name="Science">
        <title>Pathogenicity determinants in smut fungi revealed by genome comparison.</title>
        <authorList>
            <person name="Schirawski J."/>
            <person name="Mannhaupt G."/>
            <person name="Muench K."/>
            <person name="Brefort T."/>
            <person name="Schipper K."/>
            <person name="Doehlemann G."/>
            <person name="Di Stasio M."/>
            <person name="Roessel N."/>
            <person name="Mendoza-Mendoza A."/>
            <person name="Pester D."/>
            <person name="Mueller O."/>
            <person name="Winterberg B."/>
            <person name="Meyer E."/>
            <person name="Ghareeb H."/>
            <person name="Wollenberg T."/>
            <person name="Muensterkoetter M."/>
            <person name="Wong P."/>
            <person name="Walter M."/>
            <person name="Stukenbrock E."/>
            <person name="Gueldener U."/>
            <person name="Kahmann R."/>
        </authorList>
    </citation>
    <scope>NUCLEOTIDE SEQUENCE [LARGE SCALE GENOMIC DNA]</scope>
    <source>
        <strain evidence="9">SRZ2</strain>
    </source>
</reference>
<dbReference type="GO" id="GO:0022857">
    <property type="term" value="F:transmembrane transporter activity"/>
    <property type="evidence" value="ECO:0007669"/>
    <property type="project" value="InterPro"/>
</dbReference>
<comment type="subcellular location">
    <subcellularLocation>
        <location evidence="1">Membrane</location>
        <topology evidence="1">Multi-pass membrane protein</topology>
    </subcellularLocation>
</comment>
<evidence type="ECO:0000256" key="5">
    <source>
        <dbReference type="SAM" id="MobiDB-lite"/>
    </source>
</evidence>
<feature type="transmembrane region" description="Helical" evidence="6">
    <location>
        <begin position="249"/>
        <end position="272"/>
    </location>
</feature>
<name>E6ZUD1_SPORE</name>
<keyword evidence="2 6" id="KW-0812">Transmembrane</keyword>
<feature type="transmembrane region" description="Helical" evidence="6">
    <location>
        <begin position="459"/>
        <end position="478"/>
    </location>
</feature>
<evidence type="ECO:0000256" key="6">
    <source>
        <dbReference type="SAM" id="Phobius"/>
    </source>
</evidence>
<evidence type="ECO:0000256" key="1">
    <source>
        <dbReference type="ARBA" id="ARBA00004141"/>
    </source>
</evidence>
<feature type="transmembrane region" description="Helical" evidence="6">
    <location>
        <begin position="429"/>
        <end position="452"/>
    </location>
</feature>
<evidence type="ECO:0000256" key="4">
    <source>
        <dbReference type="ARBA" id="ARBA00023136"/>
    </source>
</evidence>
<dbReference type="Gene3D" id="1.20.1250.20">
    <property type="entry name" value="MFS general substrate transporter like domains"/>
    <property type="match status" value="1"/>
</dbReference>
<feature type="transmembrane region" description="Helical" evidence="6">
    <location>
        <begin position="387"/>
        <end position="409"/>
    </location>
</feature>
<dbReference type="InterPro" id="IPR036259">
    <property type="entry name" value="MFS_trans_sf"/>
</dbReference>
<keyword evidence="9" id="KW-1185">Reference proteome</keyword>
<evidence type="ECO:0000256" key="2">
    <source>
        <dbReference type="ARBA" id="ARBA00022692"/>
    </source>
</evidence>
<feature type="compositionally biased region" description="Polar residues" evidence="5">
    <location>
        <begin position="36"/>
        <end position="47"/>
    </location>
</feature>
<dbReference type="EMBL" id="FQ311441">
    <property type="protein sequence ID" value="CBQ70838.1"/>
    <property type="molecule type" value="Genomic_DNA"/>
</dbReference>
<dbReference type="eggNOG" id="KOG0254">
    <property type="taxonomic scope" value="Eukaryota"/>
</dbReference>
<dbReference type="InterPro" id="IPR011701">
    <property type="entry name" value="MFS"/>
</dbReference>
<dbReference type="GO" id="GO:0005886">
    <property type="term" value="C:plasma membrane"/>
    <property type="evidence" value="ECO:0007669"/>
    <property type="project" value="TreeGrafter"/>
</dbReference>
<dbReference type="Proteomes" id="UP000008867">
    <property type="component" value="Chromosome 2"/>
</dbReference>
<feature type="transmembrane region" description="Helical" evidence="6">
    <location>
        <begin position="323"/>
        <end position="343"/>
    </location>
</feature>
<evidence type="ECO:0000259" key="7">
    <source>
        <dbReference type="PROSITE" id="PS50850"/>
    </source>
</evidence>
<feature type="region of interest" description="Disordered" evidence="5">
    <location>
        <begin position="1"/>
        <end position="47"/>
    </location>
</feature>
<dbReference type="PANTHER" id="PTHR23501">
    <property type="entry name" value="MAJOR FACILITATOR SUPERFAMILY"/>
    <property type="match status" value="1"/>
</dbReference>
<protein>
    <submittedName>
        <fullName evidence="8">Related to Siderophore iron transporter 3</fullName>
    </submittedName>
</protein>
<proteinExistence type="predicted"/>
<feature type="transmembrane region" description="Helical" evidence="6">
    <location>
        <begin position="158"/>
        <end position="177"/>
    </location>
</feature>
<feature type="transmembrane region" description="Helical" evidence="6">
    <location>
        <begin position="355"/>
        <end position="375"/>
    </location>
</feature>
<dbReference type="AlphaFoldDB" id="E6ZUD1"/>
<keyword evidence="4 6" id="KW-0472">Membrane</keyword>
<feature type="compositionally biased region" description="Basic and acidic residues" evidence="5">
    <location>
        <begin position="1"/>
        <end position="19"/>
    </location>
</feature>
<feature type="transmembrane region" description="Helical" evidence="6">
    <location>
        <begin position="125"/>
        <end position="146"/>
    </location>
</feature>
<gene>
    <name evidence="8" type="primary">Fer7</name>
    <name evidence="8" type="ORF">sr12499</name>
</gene>
<organism evidence="8 9">
    <name type="scientific">Sporisorium reilianum (strain SRZ2)</name>
    <name type="common">Maize head smut fungus</name>
    <dbReference type="NCBI Taxonomy" id="999809"/>
    <lineage>
        <taxon>Eukaryota</taxon>
        <taxon>Fungi</taxon>
        <taxon>Dikarya</taxon>
        <taxon>Basidiomycota</taxon>
        <taxon>Ustilaginomycotina</taxon>
        <taxon>Ustilaginomycetes</taxon>
        <taxon>Ustilaginales</taxon>
        <taxon>Ustilaginaceae</taxon>
        <taxon>Sporisorium</taxon>
    </lineage>
</organism>
<dbReference type="OrthoDB" id="2241241at2759"/>
<evidence type="ECO:0000313" key="9">
    <source>
        <dbReference type="Proteomes" id="UP000008867"/>
    </source>
</evidence>
<dbReference type="Pfam" id="PF07690">
    <property type="entry name" value="MFS_1"/>
    <property type="match status" value="1"/>
</dbReference>
<feature type="domain" description="Major facilitator superfamily (MFS) profile" evidence="7">
    <location>
        <begin position="92"/>
        <end position="621"/>
    </location>
</feature>
<sequence>MSAKIQEHMDAEPEPERRASSSSSASPFKDHEAAVDQSTSVHGTNSLAKKNRISAVRDADASSAREGQQPGVSRIEALYRVFPRNSPVVWLVYASLAAVSISFSLDQSTTAAYQLYATRTLGNHAKLFGVIGTVEAIINAVSKPFIAKICDIFSRQTAYLLVAIFYTIGFVVAASAVTPGAFAVGRIITEVGQAGFDLVTDIVVADLSPLEWRGVATALTSAPYIVLPWVGNLIQARLNRPDRPEGWRWGYGMFAIMAPVCVAPIILVLTFADRKARKAGELSFASSRLETQRAQEQQTLQVRRDPLKERFAQLIELSRQMDLVGLFLLALSFALILVPFSIYKDADKQWRNPSIIAMFVCGGIILGMFVAWEVLLASHPVMNKRVWCNRTFLLAVTIDIFFYFMGGNLRSTYYGTFVLVGTNLSTTNWGYVVNALSTAGLSLFGLLAGLYLRFFHRYKLLQIGGLVIRIVAMGLYLYRRNGNLTTMVVAWSQILNSLGGACSVVGTRVASQASVPHQDLASIIAQLGLWTRLGGAIGTAISAGIWTGTLPDELQKINLTAAQRNRIYASPTTVKTTYAWNTPLRNQINAAFSNTMKPILITSLVLAFIPLAAGAVMPNYYLGKTQNVVDGTDNSGRVIESADDNPNADINKKKSIFARFAWGKK</sequence>
<keyword evidence="3 6" id="KW-1133">Transmembrane helix</keyword>
<dbReference type="PROSITE" id="PS50850">
    <property type="entry name" value="MFS"/>
    <property type="match status" value="1"/>
</dbReference>